<dbReference type="AlphaFoldDB" id="A0A183JMY5"/>
<protein>
    <submittedName>
        <fullName evidence="1">Uncharacterized protein</fullName>
    </submittedName>
</protein>
<proteinExistence type="predicted"/>
<evidence type="ECO:0000313" key="1">
    <source>
        <dbReference type="WBParaSite" id="SCUD_0000406901-mRNA-1"/>
    </source>
</evidence>
<organism evidence="1">
    <name type="scientific">Schistosoma curassoni</name>
    <dbReference type="NCBI Taxonomy" id="6186"/>
    <lineage>
        <taxon>Eukaryota</taxon>
        <taxon>Metazoa</taxon>
        <taxon>Spiralia</taxon>
        <taxon>Lophotrochozoa</taxon>
        <taxon>Platyhelminthes</taxon>
        <taxon>Trematoda</taxon>
        <taxon>Digenea</taxon>
        <taxon>Strigeidida</taxon>
        <taxon>Schistosomatoidea</taxon>
        <taxon>Schistosomatidae</taxon>
        <taxon>Schistosoma</taxon>
    </lineage>
</organism>
<accession>A0A183JMY5</accession>
<sequence>MNSFDLLYCKFDLLCLVVDTDVYQIVKDMMQVQLTEIVNI</sequence>
<dbReference type="WBParaSite" id="SCUD_0000406901-mRNA-1">
    <property type="protein sequence ID" value="SCUD_0000406901-mRNA-1"/>
    <property type="gene ID" value="SCUD_0000406901"/>
</dbReference>
<name>A0A183JMY5_9TREM</name>
<reference evidence="1" key="1">
    <citation type="submission" date="2016-06" db="UniProtKB">
        <authorList>
            <consortium name="WormBaseParasite"/>
        </authorList>
    </citation>
    <scope>IDENTIFICATION</scope>
</reference>